<dbReference type="EMBL" id="HG793194">
    <property type="protein sequence ID" value="CRL30861.1"/>
    <property type="molecule type" value="Genomic_DNA"/>
</dbReference>
<proteinExistence type="predicted"/>
<dbReference type="AlphaFoldDB" id="A0A0G4PXH2"/>
<gene>
    <name evidence="1" type="ORF">PCAMFM013_S061g000035</name>
</gene>
<evidence type="ECO:0000313" key="2">
    <source>
        <dbReference type="Proteomes" id="UP000053732"/>
    </source>
</evidence>
<accession>A0A0G4PXH2</accession>
<name>A0A0G4PXH2_PENC3</name>
<keyword evidence="2" id="KW-1185">Reference proteome</keyword>
<dbReference type="Proteomes" id="UP000053732">
    <property type="component" value="Unassembled WGS sequence"/>
</dbReference>
<evidence type="ECO:0000313" key="1">
    <source>
        <dbReference type="EMBL" id="CRL30861.1"/>
    </source>
</evidence>
<organism evidence="1 2">
    <name type="scientific">Penicillium camemberti (strain FM 013)</name>
    <dbReference type="NCBI Taxonomy" id="1429867"/>
    <lineage>
        <taxon>Eukaryota</taxon>
        <taxon>Fungi</taxon>
        <taxon>Dikarya</taxon>
        <taxon>Ascomycota</taxon>
        <taxon>Pezizomycotina</taxon>
        <taxon>Eurotiomycetes</taxon>
        <taxon>Eurotiomycetidae</taxon>
        <taxon>Eurotiales</taxon>
        <taxon>Aspergillaceae</taxon>
        <taxon>Penicillium</taxon>
    </lineage>
</organism>
<protein>
    <submittedName>
        <fullName evidence="1">Str. FM013</fullName>
    </submittedName>
</protein>
<reference evidence="1 2" key="1">
    <citation type="journal article" date="2014" name="Nat. Commun.">
        <title>Multiple recent horizontal transfers of a large genomic region in cheese making fungi.</title>
        <authorList>
            <person name="Cheeseman K."/>
            <person name="Ropars J."/>
            <person name="Renault P."/>
            <person name="Dupont J."/>
            <person name="Gouzy J."/>
            <person name="Branca A."/>
            <person name="Abraham A.L."/>
            <person name="Ceppi M."/>
            <person name="Conseiller E."/>
            <person name="Debuchy R."/>
            <person name="Malagnac F."/>
            <person name="Goarin A."/>
            <person name="Silar P."/>
            <person name="Lacoste S."/>
            <person name="Sallet E."/>
            <person name="Bensimon A."/>
            <person name="Giraud T."/>
            <person name="Brygoo Y."/>
        </authorList>
    </citation>
    <scope>NUCLEOTIDE SEQUENCE [LARGE SCALE GENOMIC DNA]</scope>
    <source>
        <strain evidence="2">FM 013</strain>
    </source>
</reference>
<sequence>MVGKHIYNCQPSDVPIPSNEVYLKGFSDSEPLMETSLKNPLAIEQFQPILETLVDLDRDDPKLAF</sequence>